<organism evidence="2 3">
    <name type="scientific">Butyrivibrio proteoclasticus</name>
    <dbReference type="NCBI Taxonomy" id="43305"/>
    <lineage>
        <taxon>Bacteria</taxon>
        <taxon>Bacillati</taxon>
        <taxon>Bacillota</taxon>
        <taxon>Clostridia</taxon>
        <taxon>Lachnospirales</taxon>
        <taxon>Lachnospiraceae</taxon>
        <taxon>Butyrivibrio</taxon>
    </lineage>
</organism>
<dbReference type="Pfam" id="PF10021">
    <property type="entry name" value="PARG_cat_microb"/>
    <property type="match status" value="1"/>
</dbReference>
<evidence type="ECO:0000313" key="2">
    <source>
        <dbReference type="EMBL" id="SFQ39118.1"/>
    </source>
</evidence>
<dbReference type="RefSeq" id="WP_074891693.1">
    <property type="nucleotide sequence ID" value="NZ_FOXO01000040.1"/>
</dbReference>
<evidence type="ECO:0000313" key="3">
    <source>
        <dbReference type="Proteomes" id="UP000182624"/>
    </source>
</evidence>
<dbReference type="InterPro" id="IPR043472">
    <property type="entry name" value="Macro_dom-like"/>
</dbReference>
<feature type="domain" description="Microbial-type PARG catalytic" evidence="1">
    <location>
        <begin position="18"/>
        <end position="147"/>
    </location>
</feature>
<dbReference type="AlphaFoldDB" id="A0A1I5Y4J8"/>
<dbReference type="NCBIfam" id="TIGR02452">
    <property type="entry name" value="TIGR02452 family protein"/>
    <property type="match status" value="1"/>
</dbReference>
<proteinExistence type="predicted"/>
<dbReference type="Proteomes" id="UP000182624">
    <property type="component" value="Unassembled WGS sequence"/>
</dbReference>
<reference evidence="3" key="1">
    <citation type="submission" date="2016-10" db="EMBL/GenBank/DDBJ databases">
        <authorList>
            <person name="Varghese N."/>
            <person name="Submissions S."/>
        </authorList>
    </citation>
    <scope>NUCLEOTIDE SEQUENCE [LARGE SCALE GENOMIC DNA]</scope>
    <source>
        <strain evidence="3">P18</strain>
    </source>
</reference>
<name>A0A1I5Y4J8_9FIRM</name>
<dbReference type="PIRSF" id="PIRSF014899">
    <property type="entry name" value="UCP014899"/>
    <property type="match status" value="1"/>
</dbReference>
<dbReference type="InterPro" id="IPR019261">
    <property type="entry name" value="PARG_cat_microbial"/>
</dbReference>
<keyword evidence="3" id="KW-1185">Reference proteome</keyword>
<dbReference type="PANTHER" id="PTHR35596">
    <property type="entry name" value="DUF2263 DOMAIN-CONTAINING PROTEIN"/>
    <property type="match status" value="1"/>
</dbReference>
<dbReference type="Gene3D" id="3.40.220.10">
    <property type="entry name" value="Leucine Aminopeptidase, subunit E, domain 1"/>
    <property type="match status" value="1"/>
</dbReference>
<dbReference type="PANTHER" id="PTHR35596:SF1">
    <property type="entry name" value="MICROBIAL-TYPE PARG CATALYTIC DOMAIN-CONTAINING PROTEIN"/>
    <property type="match status" value="1"/>
</dbReference>
<evidence type="ECO:0000259" key="1">
    <source>
        <dbReference type="Pfam" id="PF10021"/>
    </source>
</evidence>
<protein>
    <submittedName>
        <fullName evidence="2">TIGR02452 family protein</fullName>
    </submittedName>
</protein>
<dbReference type="EMBL" id="FOXO01000040">
    <property type="protein sequence ID" value="SFQ39118.1"/>
    <property type="molecule type" value="Genomic_DNA"/>
</dbReference>
<sequence>MGREENVIIFENTQKFCKENQKLSDAIKASNAEQKLVLEKDLIPEADKNRYKEQATVVISKKRSYEAASAYKDMKVAVHNFASASNPGGGVVRGSTAQEECLCRCSTLYFNLDVKDMWDGFYNPHRAAHDPIHNDDIIYTPSVVVFKTDTANPQMMPDNEWYKVDVITCAAPNLKPNPTNYFNPGDGNKQATLKDNELLALHEKRLRRILDVAVNNGAEVVILGAFGCGAFQNKPEVVALAAKNVIKEYLHAFKVIEYAVYCSPRDDRNYKVFDRTLKLFTQANN</sequence>
<gene>
    <name evidence="2" type="ORF">SAMN04487928_14043</name>
</gene>
<dbReference type="InterPro" id="IPR012664">
    <property type="entry name" value="CHP02452"/>
</dbReference>
<dbReference type="OrthoDB" id="9806181at2"/>
<dbReference type="SUPFAM" id="SSF52949">
    <property type="entry name" value="Macro domain-like"/>
    <property type="match status" value="1"/>
</dbReference>
<accession>A0A1I5Y4J8</accession>